<evidence type="ECO:0000256" key="2">
    <source>
        <dbReference type="ARBA" id="ARBA00023445"/>
    </source>
</evidence>
<dbReference type="PANTHER" id="PTHR10366">
    <property type="entry name" value="NAD DEPENDENT EPIMERASE/DEHYDRATASE"/>
    <property type="match status" value="1"/>
</dbReference>
<dbReference type="InterPro" id="IPR001509">
    <property type="entry name" value="Epimerase_deHydtase"/>
</dbReference>
<dbReference type="Gene3D" id="3.40.50.720">
    <property type="entry name" value="NAD(P)-binding Rossmann-like Domain"/>
    <property type="match status" value="1"/>
</dbReference>
<dbReference type="PANTHER" id="PTHR10366:SF564">
    <property type="entry name" value="STEROL-4-ALPHA-CARBOXYLATE 3-DEHYDROGENASE, DECARBOXYLATING"/>
    <property type="match status" value="1"/>
</dbReference>
<comment type="similarity">
    <text evidence="2">Belongs to the NAD(P)-dependent epimerase/dehydratase family. Dihydroflavonol-4-reductase subfamily.</text>
</comment>
<dbReference type="STRING" id="5364.A0A5C3ND22"/>
<proteinExistence type="inferred from homology"/>
<keyword evidence="5" id="KW-1185">Reference proteome</keyword>
<evidence type="ECO:0000256" key="1">
    <source>
        <dbReference type="ARBA" id="ARBA00023002"/>
    </source>
</evidence>
<dbReference type="InterPro" id="IPR036291">
    <property type="entry name" value="NAD(P)-bd_dom_sf"/>
</dbReference>
<reference evidence="4 5" key="1">
    <citation type="journal article" date="2019" name="Nat. Ecol. Evol.">
        <title>Megaphylogeny resolves global patterns of mushroom evolution.</title>
        <authorList>
            <person name="Varga T."/>
            <person name="Krizsan K."/>
            <person name="Foldi C."/>
            <person name="Dima B."/>
            <person name="Sanchez-Garcia M."/>
            <person name="Sanchez-Ramirez S."/>
            <person name="Szollosi G.J."/>
            <person name="Szarkandi J.G."/>
            <person name="Papp V."/>
            <person name="Albert L."/>
            <person name="Andreopoulos W."/>
            <person name="Angelini C."/>
            <person name="Antonin V."/>
            <person name="Barry K.W."/>
            <person name="Bougher N.L."/>
            <person name="Buchanan P."/>
            <person name="Buyck B."/>
            <person name="Bense V."/>
            <person name="Catcheside P."/>
            <person name="Chovatia M."/>
            <person name="Cooper J."/>
            <person name="Damon W."/>
            <person name="Desjardin D."/>
            <person name="Finy P."/>
            <person name="Geml J."/>
            <person name="Haridas S."/>
            <person name="Hughes K."/>
            <person name="Justo A."/>
            <person name="Karasinski D."/>
            <person name="Kautmanova I."/>
            <person name="Kiss B."/>
            <person name="Kocsube S."/>
            <person name="Kotiranta H."/>
            <person name="LaButti K.M."/>
            <person name="Lechner B.E."/>
            <person name="Liimatainen K."/>
            <person name="Lipzen A."/>
            <person name="Lukacs Z."/>
            <person name="Mihaltcheva S."/>
            <person name="Morgado L.N."/>
            <person name="Niskanen T."/>
            <person name="Noordeloos M.E."/>
            <person name="Ohm R.A."/>
            <person name="Ortiz-Santana B."/>
            <person name="Ovrebo C."/>
            <person name="Racz N."/>
            <person name="Riley R."/>
            <person name="Savchenko A."/>
            <person name="Shiryaev A."/>
            <person name="Soop K."/>
            <person name="Spirin V."/>
            <person name="Szebenyi C."/>
            <person name="Tomsovsky M."/>
            <person name="Tulloss R.E."/>
            <person name="Uehling J."/>
            <person name="Grigoriev I.V."/>
            <person name="Vagvolgyi C."/>
            <person name="Papp T."/>
            <person name="Martin F.M."/>
            <person name="Miettinen O."/>
            <person name="Hibbett D.S."/>
            <person name="Nagy L.G."/>
        </authorList>
    </citation>
    <scope>NUCLEOTIDE SEQUENCE [LARGE SCALE GENOMIC DNA]</scope>
    <source>
        <strain evidence="4 5">OMC1185</strain>
    </source>
</reference>
<dbReference type="SUPFAM" id="SSF51735">
    <property type="entry name" value="NAD(P)-binding Rossmann-fold domains"/>
    <property type="match status" value="1"/>
</dbReference>
<accession>A0A5C3ND22</accession>
<dbReference type="GO" id="GO:0016616">
    <property type="term" value="F:oxidoreductase activity, acting on the CH-OH group of donors, NAD or NADP as acceptor"/>
    <property type="evidence" value="ECO:0007669"/>
    <property type="project" value="TreeGrafter"/>
</dbReference>
<dbReference type="Pfam" id="PF01370">
    <property type="entry name" value="Epimerase"/>
    <property type="match status" value="1"/>
</dbReference>
<protein>
    <submittedName>
        <fullName evidence="4">NAD(P)-binding protein</fullName>
    </submittedName>
</protein>
<dbReference type="Proteomes" id="UP000305948">
    <property type="component" value="Unassembled WGS sequence"/>
</dbReference>
<dbReference type="EMBL" id="ML213506">
    <property type="protein sequence ID" value="TFK54316.1"/>
    <property type="molecule type" value="Genomic_DNA"/>
</dbReference>
<organism evidence="4 5">
    <name type="scientific">Heliocybe sulcata</name>
    <dbReference type="NCBI Taxonomy" id="5364"/>
    <lineage>
        <taxon>Eukaryota</taxon>
        <taxon>Fungi</taxon>
        <taxon>Dikarya</taxon>
        <taxon>Basidiomycota</taxon>
        <taxon>Agaricomycotina</taxon>
        <taxon>Agaricomycetes</taxon>
        <taxon>Gloeophyllales</taxon>
        <taxon>Gloeophyllaceae</taxon>
        <taxon>Heliocybe</taxon>
    </lineage>
</organism>
<dbReference type="OrthoDB" id="2735536at2759"/>
<dbReference type="InterPro" id="IPR050425">
    <property type="entry name" value="NAD(P)_dehydrat-like"/>
</dbReference>
<feature type="domain" description="NAD-dependent epimerase/dehydratase" evidence="3">
    <location>
        <begin position="8"/>
        <end position="258"/>
    </location>
</feature>
<keyword evidence="1" id="KW-0560">Oxidoreductase</keyword>
<evidence type="ECO:0000313" key="5">
    <source>
        <dbReference type="Proteomes" id="UP000305948"/>
    </source>
</evidence>
<name>A0A5C3ND22_9AGAM</name>
<evidence type="ECO:0000313" key="4">
    <source>
        <dbReference type="EMBL" id="TFK54316.1"/>
    </source>
</evidence>
<sequence length="349" mass="37720">MSSEQQLVLLTGISAFIGSQVAEQLLNAGYRVRGTIRQGKLQAFQQAYEKKYPGSDSIELVVVDDIAKGDLSAALKGVDAVIHVASPLAGRASAEQTLDDATEGTLNVLRQATAAGVSKVVVTASWGTAVTPGSSESWEGITINQNSWGKTTREQALAKGDDVMYVYLASKILAEKAAWGYAQSHPELDLSTINPPFVYGPWPSGLPIPAPSALGTNGFIYQLIAGKSGRPLPSQLPPGPTYVDVRDVARAHVAALKVPPNRELYKKRFLLTPGVMLWYDAVKHLAQARPELQDRLPALPEKLELPGPISETDVTPAKEELGIVEYVPWTKTLEDTVDWLLEAEKSWKV</sequence>
<evidence type="ECO:0000259" key="3">
    <source>
        <dbReference type="Pfam" id="PF01370"/>
    </source>
</evidence>
<dbReference type="AlphaFoldDB" id="A0A5C3ND22"/>
<gene>
    <name evidence="4" type="ORF">OE88DRAFT_1695619</name>
</gene>